<dbReference type="SUPFAM" id="SSF46579">
    <property type="entry name" value="Prefoldin"/>
    <property type="match status" value="1"/>
</dbReference>
<comment type="caution">
    <text evidence="8">The sequence shown here is derived from an EMBL/GenBank/DDBJ whole genome shotgun (WGS) entry which is preliminary data.</text>
</comment>
<evidence type="ECO:0000256" key="1">
    <source>
        <dbReference type="ARBA" id="ARBA00004141"/>
    </source>
</evidence>
<dbReference type="AlphaFoldDB" id="A0AAV5GDE3"/>
<feature type="compositionally biased region" description="Low complexity" evidence="6">
    <location>
        <begin position="275"/>
        <end position="304"/>
    </location>
</feature>
<keyword evidence="9" id="KW-1185">Reference proteome</keyword>
<gene>
    <name evidence="8" type="ORF">Rhopal_000581-T1</name>
</gene>
<dbReference type="Gene3D" id="1.10.287.370">
    <property type="match status" value="1"/>
</dbReference>
<dbReference type="Pfam" id="PF06963">
    <property type="entry name" value="FPN1"/>
    <property type="match status" value="2"/>
</dbReference>
<evidence type="ECO:0000256" key="6">
    <source>
        <dbReference type="SAM" id="MobiDB-lite"/>
    </source>
</evidence>
<feature type="compositionally biased region" description="Low complexity" evidence="6">
    <location>
        <begin position="224"/>
        <end position="248"/>
    </location>
</feature>
<accession>A0AAV5GDE3</accession>
<keyword evidence="4 7" id="KW-1133">Transmembrane helix</keyword>
<dbReference type="Proteomes" id="UP001342314">
    <property type="component" value="Unassembled WGS sequence"/>
</dbReference>
<dbReference type="InterPro" id="IPR009716">
    <property type="entry name" value="Ferroportin-1"/>
</dbReference>
<feature type="compositionally biased region" description="Gly residues" evidence="6">
    <location>
        <begin position="468"/>
        <end position="481"/>
    </location>
</feature>
<keyword evidence="2" id="KW-0813">Transport</keyword>
<protein>
    <recommendedName>
        <fullName evidence="10">Solute carrier family 40 protein</fullName>
    </recommendedName>
</protein>
<evidence type="ECO:0000256" key="5">
    <source>
        <dbReference type="ARBA" id="ARBA00023136"/>
    </source>
</evidence>
<dbReference type="GO" id="GO:0005381">
    <property type="term" value="F:iron ion transmembrane transporter activity"/>
    <property type="evidence" value="ECO:0007669"/>
    <property type="project" value="InterPro"/>
</dbReference>
<dbReference type="PANTHER" id="PTHR11660:SF57">
    <property type="entry name" value="SOLUTE CARRIER FAMILY 40 MEMBER"/>
    <property type="match status" value="1"/>
</dbReference>
<dbReference type="EMBL" id="BQKY01000001">
    <property type="protein sequence ID" value="GJN87626.1"/>
    <property type="molecule type" value="Genomic_DNA"/>
</dbReference>
<feature type="transmembrane region" description="Helical" evidence="7">
    <location>
        <begin position="920"/>
        <end position="937"/>
    </location>
</feature>
<feature type="compositionally biased region" description="Basic and acidic residues" evidence="6">
    <location>
        <begin position="433"/>
        <end position="461"/>
    </location>
</feature>
<keyword evidence="5 7" id="KW-0472">Membrane</keyword>
<evidence type="ECO:0000256" key="3">
    <source>
        <dbReference type="ARBA" id="ARBA00022692"/>
    </source>
</evidence>
<proteinExistence type="predicted"/>
<evidence type="ECO:0000313" key="9">
    <source>
        <dbReference type="Proteomes" id="UP001342314"/>
    </source>
</evidence>
<sequence length="1089" mass="114723">MSSAEAHTAALRPLTLPSLSPQLALVSTLKTQLATLHADRERHRQLETKLDTFTDEPTWNAFIPLGPLAYFPGQLVHTNDITQTVQDGDGQPKHVLRSAKQARREVQRLTSELDTRIASLEAEIRDKEAELRHQREQERSKGKGAAGPGAGEMGDEDWTINANGEVINEEGLPMFDIREDLPSEPQPSASSKAARDADPTKGAAPKMRYLIKKGGKQVVGSTHASPAPKIAPSAPTSATATRPKPSAPDSQPSPFADRPKLDIKAILDELEAEEAAAAPSSIDAAPADEPSSAPSPAALGAAPAAPKPSAPPASTSSASPAFAGFSAGFLSKSKQKRPSNSLPPAPSTAAPSVANAGGGSAADAVPPQQPLKSSLSRAPSQGGKKRVAFDLPAAGHAADGGTAGAVEGGAREKKTPIILGMGEGGEALSAEQEGEKGKGKGKEPEQPFVRPIRETVVERPMRKAVPPGGAGGAAAAAGGGLPVREKRMSRFRRDLGAAEERSEPEAQGSTAPPPPVSAAGPPSVRAAPAAQEEQGSMPAPVHTISLSGSSSAAGKAGTVSYADIPFDSGDEDPEGADDDDDEDDDGGFRDWDEDDEEFDDEDFDVDAAMMQREVALAYHRQRMNLGAGRGTGALGGYHQEGESPFAHTGLDVDTQSLVPSDATLQSLSPDAASSTFGTYADAGAAQQGKPSRFRLANRNLEQAQLIIPSLLAADPALSMSHVPLGPAAEGGGGGGADDGLDADERERLRRTLEALAEGKPLPADEQAAERAREVALREELRREKDEEERVRRERTAGKRPPELAPAIPVVRDAVKEKVPEASTSVAPVSEAAAVGTSEAPGEAVPPKRMSSTWQQRSFEFGAYLFLVNLFPDTTLQPSIYGFFTTGAAILLSGSVGSLVDHYARIPFVRATVVVQKGTLACSYAVFLACFLRLHTVAQEGREQPILTVLFVIVIGMSVAVERDWVTCIAQGDGAQLTTLNTPLEPVTRRTPFAHLPARIRLRIITEGRNWLDFIRAPVFFSSLAISLLYLTVLSFEGSMLAYLKSHDYDDSFVAGMRGVGVVTGLLGTLLMPFLEPRIGLVRTGTWSIL</sequence>
<evidence type="ECO:0000256" key="7">
    <source>
        <dbReference type="SAM" id="Phobius"/>
    </source>
</evidence>
<dbReference type="GO" id="GO:0016020">
    <property type="term" value="C:membrane"/>
    <property type="evidence" value="ECO:0007669"/>
    <property type="project" value="UniProtKB-SubCell"/>
</dbReference>
<feature type="compositionally biased region" description="Basic and acidic residues" evidence="6">
    <location>
        <begin position="128"/>
        <end position="141"/>
    </location>
</feature>
<evidence type="ECO:0000313" key="8">
    <source>
        <dbReference type="EMBL" id="GJN87626.1"/>
    </source>
</evidence>
<feature type="compositionally biased region" description="Acidic residues" evidence="6">
    <location>
        <begin position="568"/>
        <end position="605"/>
    </location>
</feature>
<feature type="transmembrane region" description="Helical" evidence="7">
    <location>
        <begin position="943"/>
        <end position="960"/>
    </location>
</feature>
<feature type="transmembrane region" description="Helical" evidence="7">
    <location>
        <begin position="879"/>
        <end position="899"/>
    </location>
</feature>
<evidence type="ECO:0008006" key="10">
    <source>
        <dbReference type="Google" id="ProtNLM"/>
    </source>
</evidence>
<dbReference type="PANTHER" id="PTHR11660">
    <property type="entry name" value="SOLUTE CARRIER FAMILY 40 MEMBER"/>
    <property type="match status" value="1"/>
</dbReference>
<name>A0AAV5GDE3_9BASI</name>
<evidence type="ECO:0000256" key="2">
    <source>
        <dbReference type="ARBA" id="ARBA00022448"/>
    </source>
</evidence>
<feature type="compositionally biased region" description="Basic and acidic residues" evidence="6">
    <location>
        <begin position="257"/>
        <end position="267"/>
    </location>
</feature>
<feature type="compositionally biased region" description="Low complexity" evidence="6">
    <location>
        <begin position="312"/>
        <end position="340"/>
    </location>
</feature>
<dbReference type="InterPro" id="IPR009053">
    <property type="entry name" value="Prefoldin"/>
</dbReference>
<feature type="transmembrane region" description="Helical" evidence="7">
    <location>
        <begin position="1052"/>
        <end position="1074"/>
    </location>
</feature>
<feature type="compositionally biased region" description="Low complexity" evidence="6">
    <location>
        <begin position="517"/>
        <end position="530"/>
    </location>
</feature>
<feature type="region of interest" description="Disordered" evidence="6">
    <location>
        <begin position="781"/>
        <end position="800"/>
    </location>
</feature>
<evidence type="ECO:0000256" key="4">
    <source>
        <dbReference type="ARBA" id="ARBA00022989"/>
    </source>
</evidence>
<feature type="transmembrane region" description="Helical" evidence="7">
    <location>
        <begin position="1010"/>
        <end position="1032"/>
    </location>
</feature>
<feature type="compositionally biased region" description="Low complexity" evidence="6">
    <location>
        <begin position="545"/>
        <end position="557"/>
    </location>
</feature>
<comment type="subcellular location">
    <subcellularLocation>
        <location evidence="1">Membrane</location>
        <topology evidence="1">Multi-pass membrane protein</topology>
    </subcellularLocation>
</comment>
<feature type="compositionally biased region" description="Polar residues" evidence="6">
    <location>
        <begin position="370"/>
        <end position="379"/>
    </location>
</feature>
<keyword evidence="3 7" id="KW-0812">Transmembrane</keyword>
<feature type="region of interest" description="Disordered" evidence="6">
    <location>
        <begin position="128"/>
        <end position="157"/>
    </location>
</feature>
<reference evidence="8 9" key="1">
    <citation type="submission" date="2021-12" db="EMBL/GenBank/DDBJ databases">
        <title>High titer production of polyol ester of fatty acids by Rhodotorula paludigena BS15 towards product separation-free biomass refinery.</title>
        <authorList>
            <person name="Mano J."/>
            <person name="Ono H."/>
            <person name="Tanaka T."/>
            <person name="Naito K."/>
            <person name="Sushida H."/>
            <person name="Ike M."/>
            <person name="Tokuyasu K."/>
            <person name="Kitaoka M."/>
        </authorList>
    </citation>
    <scope>NUCLEOTIDE SEQUENCE [LARGE SCALE GENOMIC DNA]</scope>
    <source>
        <strain evidence="8 9">BS15</strain>
    </source>
</reference>
<organism evidence="8 9">
    <name type="scientific">Rhodotorula paludigena</name>
    <dbReference type="NCBI Taxonomy" id="86838"/>
    <lineage>
        <taxon>Eukaryota</taxon>
        <taxon>Fungi</taxon>
        <taxon>Dikarya</taxon>
        <taxon>Basidiomycota</taxon>
        <taxon>Pucciniomycotina</taxon>
        <taxon>Microbotryomycetes</taxon>
        <taxon>Sporidiobolales</taxon>
        <taxon>Sporidiobolaceae</taxon>
        <taxon>Rhodotorula</taxon>
    </lineage>
</organism>
<feature type="compositionally biased region" description="Basic and acidic residues" evidence="6">
    <location>
        <begin position="483"/>
        <end position="504"/>
    </location>
</feature>
<feature type="region of interest" description="Disordered" evidence="6">
    <location>
        <begin position="177"/>
        <end position="605"/>
    </location>
</feature>